<reference evidence="10" key="1">
    <citation type="journal article" date="2020" name="Nat. Commun.">
        <title>Genome assembly of wild tea tree DASZ reveals pedigree and selection history of tea varieties.</title>
        <authorList>
            <person name="Zhang W."/>
            <person name="Zhang Y."/>
            <person name="Qiu H."/>
            <person name="Guo Y."/>
            <person name="Wan H."/>
            <person name="Zhang X."/>
            <person name="Scossa F."/>
            <person name="Alseekh S."/>
            <person name="Zhang Q."/>
            <person name="Wang P."/>
            <person name="Xu L."/>
            <person name="Schmidt M.H."/>
            <person name="Jia X."/>
            <person name="Li D."/>
            <person name="Zhu A."/>
            <person name="Guo F."/>
            <person name="Chen W."/>
            <person name="Ni D."/>
            <person name="Usadel B."/>
            <person name="Fernie A.R."/>
            <person name="Wen W."/>
        </authorList>
    </citation>
    <scope>NUCLEOTIDE SEQUENCE [LARGE SCALE GENOMIC DNA]</scope>
    <source>
        <strain evidence="10">cv. G240</strain>
    </source>
</reference>
<gene>
    <name evidence="9" type="ORF">HYC85_006863</name>
</gene>
<dbReference type="SMART" id="SM00259">
    <property type="entry name" value="ZnF_A20"/>
    <property type="match status" value="1"/>
</dbReference>
<feature type="transmembrane region" description="Helical" evidence="6">
    <location>
        <begin position="54"/>
        <end position="71"/>
    </location>
</feature>
<keyword evidence="4" id="KW-0862">Zinc</keyword>
<organism evidence="9 10">
    <name type="scientific">Camellia sinensis</name>
    <name type="common">Tea plant</name>
    <name type="synonym">Thea sinensis</name>
    <dbReference type="NCBI Taxonomy" id="4442"/>
    <lineage>
        <taxon>Eukaryota</taxon>
        <taxon>Viridiplantae</taxon>
        <taxon>Streptophyta</taxon>
        <taxon>Embryophyta</taxon>
        <taxon>Tracheophyta</taxon>
        <taxon>Spermatophyta</taxon>
        <taxon>Magnoliopsida</taxon>
        <taxon>eudicotyledons</taxon>
        <taxon>Gunneridae</taxon>
        <taxon>Pentapetalae</taxon>
        <taxon>asterids</taxon>
        <taxon>Ericales</taxon>
        <taxon>Theaceae</taxon>
        <taxon>Camellia</taxon>
    </lineage>
</organism>
<dbReference type="PANTHER" id="PTHR10634:SF67">
    <property type="entry name" value="AN1-TYPE ZINC FINGER PROTEIN 3"/>
    <property type="match status" value="1"/>
</dbReference>
<dbReference type="AlphaFoldDB" id="A0A7J7HNI6"/>
<evidence type="ECO:0000313" key="10">
    <source>
        <dbReference type="Proteomes" id="UP000593564"/>
    </source>
</evidence>
<proteinExistence type="predicted"/>
<dbReference type="SUPFAM" id="SSF57716">
    <property type="entry name" value="Glucocorticoid receptor-like (DNA-binding domain)"/>
    <property type="match status" value="1"/>
</dbReference>
<dbReference type="Proteomes" id="UP000593564">
    <property type="component" value="Unassembled WGS sequence"/>
</dbReference>
<dbReference type="Gene3D" id="4.10.1110.10">
    <property type="entry name" value="AN1-like Zinc finger"/>
    <property type="match status" value="1"/>
</dbReference>
<keyword evidence="10" id="KW-1185">Reference proteome</keyword>
<keyword evidence="3 5" id="KW-0863">Zinc-finger</keyword>
<protein>
    <recommendedName>
        <fullName evidence="11">Zinc finger A20 and AN1 domain-containing stress-associated protein 4</fullName>
    </recommendedName>
</protein>
<dbReference type="InterPro" id="IPR000058">
    <property type="entry name" value="Znf_AN1"/>
</dbReference>
<dbReference type="InterPro" id="IPR050652">
    <property type="entry name" value="AN1_A20_ZnFinger"/>
</dbReference>
<accession>A0A7J7HNI6</accession>
<dbReference type="InterPro" id="IPR002653">
    <property type="entry name" value="Znf_A20"/>
</dbReference>
<evidence type="ECO:0000313" key="9">
    <source>
        <dbReference type="EMBL" id="KAF5954007.1"/>
    </source>
</evidence>
<feature type="domain" description="AN1-type" evidence="8">
    <location>
        <begin position="173"/>
        <end position="219"/>
    </location>
</feature>
<dbReference type="Pfam" id="PF01754">
    <property type="entry name" value="zf-A20"/>
    <property type="match status" value="1"/>
</dbReference>
<name>A0A7J7HNI6_CAMSI</name>
<comment type="function">
    <text evidence="1">May be involved in environmental stress response.</text>
</comment>
<evidence type="ECO:0000256" key="1">
    <source>
        <dbReference type="ARBA" id="ARBA00003732"/>
    </source>
</evidence>
<keyword evidence="6" id="KW-0812">Transmembrane</keyword>
<comment type="caution">
    <text evidence="9">The sequence shown here is derived from an EMBL/GenBank/DDBJ whole genome shotgun (WGS) entry which is preliminary data.</text>
</comment>
<dbReference type="FunFam" id="4.10.1110.10:FF:000001">
    <property type="entry name" value="Zinc finger AN1-type containing 6"/>
    <property type="match status" value="1"/>
</dbReference>
<dbReference type="PROSITE" id="PS51036">
    <property type="entry name" value="ZF_A20"/>
    <property type="match status" value="1"/>
</dbReference>
<reference evidence="9 10" key="2">
    <citation type="submission" date="2020-07" db="EMBL/GenBank/DDBJ databases">
        <title>Genome assembly of wild tea tree DASZ reveals pedigree and selection history of tea varieties.</title>
        <authorList>
            <person name="Zhang W."/>
        </authorList>
    </citation>
    <scope>NUCLEOTIDE SEQUENCE [LARGE SCALE GENOMIC DNA]</scope>
    <source>
        <strain evidence="10">cv. G240</strain>
        <tissue evidence="9">Leaf</tissue>
    </source>
</reference>
<dbReference type="EMBL" id="JACBKZ010000003">
    <property type="protein sequence ID" value="KAF5954007.1"/>
    <property type="molecule type" value="Genomic_DNA"/>
</dbReference>
<feature type="domain" description="A20-type" evidence="7">
    <location>
        <begin position="88"/>
        <end position="122"/>
    </location>
</feature>
<keyword evidence="2" id="KW-0479">Metal-binding</keyword>
<sequence length="238" mass="25887">MILLLGPFLSSPLSLLINAYYRFLLLPLLLIIVSSCSTKNNNISISITLKHFKSIFLFLNLPFLFEFAPIFPKFCFVAMAEEHGFQSPEGHRLCANNCGFFGVPTTLNLCSKCYRDHCIKEDQAKSAKSAVENSLFLPSSSAAALAPAVVLSVISSPAVSAEEEGGGGRVPTAAGPNRCSVCRKRVGLTGFNCRCGTTFCGAHRYPERHGCTFDYKAVGREAIARDNPVVKAEKLEKI</sequence>
<keyword evidence="6" id="KW-0472">Membrane</keyword>
<dbReference type="SUPFAM" id="SSF118310">
    <property type="entry name" value="AN1-like Zinc finger"/>
    <property type="match status" value="1"/>
</dbReference>
<evidence type="ECO:0000256" key="2">
    <source>
        <dbReference type="ARBA" id="ARBA00022723"/>
    </source>
</evidence>
<evidence type="ECO:0000256" key="4">
    <source>
        <dbReference type="ARBA" id="ARBA00022833"/>
    </source>
</evidence>
<keyword evidence="6" id="KW-1133">Transmembrane helix</keyword>
<dbReference type="Pfam" id="PF01428">
    <property type="entry name" value="zf-AN1"/>
    <property type="match status" value="1"/>
</dbReference>
<evidence type="ECO:0000259" key="8">
    <source>
        <dbReference type="PROSITE" id="PS51039"/>
    </source>
</evidence>
<evidence type="ECO:0000256" key="5">
    <source>
        <dbReference type="PROSITE-ProRule" id="PRU00449"/>
    </source>
</evidence>
<dbReference type="InterPro" id="IPR035896">
    <property type="entry name" value="AN1-like_Znf"/>
</dbReference>
<dbReference type="GO" id="GO:0008270">
    <property type="term" value="F:zinc ion binding"/>
    <property type="evidence" value="ECO:0007669"/>
    <property type="project" value="UniProtKB-KW"/>
</dbReference>
<dbReference type="SMART" id="SM00154">
    <property type="entry name" value="ZnF_AN1"/>
    <property type="match status" value="1"/>
</dbReference>
<feature type="transmembrane region" description="Helical" evidence="6">
    <location>
        <begin position="12"/>
        <end position="33"/>
    </location>
</feature>
<evidence type="ECO:0008006" key="11">
    <source>
        <dbReference type="Google" id="ProtNLM"/>
    </source>
</evidence>
<dbReference type="GO" id="GO:0003677">
    <property type="term" value="F:DNA binding"/>
    <property type="evidence" value="ECO:0007669"/>
    <property type="project" value="InterPro"/>
</dbReference>
<dbReference type="Gene3D" id="1.20.5.4770">
    <property type="match status" value="1"/>
</dbReference>
<dbReference type="PROSITE" id="PS51039">
    <property type="entry name" value="ZF_AN1"/>
    <property type="match status" value="1"/>
</dbReference>
<evidence type="ECO:0000259" key="7">
    <source>
        <dbReference type="PROSITE" id="PS51036"/>
    </source>
</evidence>
<evidence type="ECO:0000256" key="3">
    <source>
        <dbReference type="ARBA" id="ARBA00022771"/>
    </source>
</evidence>
<dbReference type="PANTHER" id="PTHR10634">
    <property type="entry name" value="AN1-TYPE ZINC FINGER PROTEIN"/>
    <property type="match status" value="1"/>
</dbReference>
<evidence type="ECO:0000256" key="6">
    <source>
        <dbReference type="SAM" id="Phobius"/>
    </source>
</evidence>